<keyword evidence="11" id="KW-1185">Reference proteome</keyword>
<comment type="similarity">
    <text evidence="2 9">Belongs to the mitochondrial carrier (TC 2.A.29) family.</text>
</comment>
<dbReference type="InterPro" id="IPR018108">
    <property type="entry name" value="MCP_transmembrane"/>
</dbReference>
<evidence type="ECO:0000256" key="3">
    <source>
        <dbReference type="ARBA" id="ARBA00022448"/>
    </source>
</evidence>
<dbReference type="InterPro" id="IPR050391">
    <property type="entry name" value="Mito_Metabolite_Transporter"/>
</dbReference>
<keyword evidence="5" id="KW-0677">Repeat</keyword>
<proteinExistence type="inferred from homology"/>
<name>A0ABP0IIQ2_9DINO</name>
<keyword evidence="4 8" id="KW-0812">Transmembrane</keyword>
<organism evidence="10 11">
    <name type="scientific">Durusdinium trenchii</name>
    <dbReference type="NCBI Taxonomy" id="1381693"/>
    <lineage>
        <taxon>Eukaryota</taxon>
        <taxon>Sar</taxon>
        <taxon>Alveolata</taxon>
        <taxon>Dinophyceae</taxon>
        <taxon>Suessiales</taxon>
        <taxon>Symbiodiniaceae</taxon>
        <taxon>Durusdinium</taxon>
    </lineage>
</organism>
<evidence type="ECO:0000256" key="9">
    <source>
        <dbReference type="RuleBase" id="RU000488"/>
    </source>
</evidence>
<comment type="subcellular location">
    <subcellularLocation>
        <location evidence="1">Membrane</location>
        <topology evidence="1">Multi-pass membrane protein</topology>
    </subcellularLocation>
</comment>
<sequence length="309" mass="32717">MTAKECPHGIRMALVAASAATAEAVTFPIDFGKTRMQLHAGRQTFSGALASAVRKEGIGGVYAGIQPAIVRHLVYSSLRISLYEDLRKRLTRHFSNSASSALAGLLGGGIAQAVASPADRLKVMLVHEGGRDGMVSLLQRILREEGVKGLYRGVVVNVQRAALVNLGELSTYDQAKKLILKRSGLDDGLAVHTLSAFCSGFVASICATPADVVKSRVMAGQAHGVVACVRKIVGFLEGSSSKSWAQLWGGRLEKKVFGPYGKGSSQTGDALGHGNLRFGSLTNTHVKPWVTAGSETMDRGEVNQLSCAW</sequence>
<keyword evidence="6" id="KW-1133">Transmembrane helix</keyword>
<keyword evidence="7 8" id="KW-0472">Membrane</keyword>
<dbReference type="InterPro" id="IPR023395">
    <property type="entry name" value="MCP_dom_sf"/>
</dbReference>
<dbReference type="PROSITE" id="PS50920">
    <property type="entry name" value="SOLCAR"/>
    <property type="match status" value="2"/>
</dbReference>
<dbReference type="SUPFAM" id="SSF103506">
    <property type="entry name" value="Mitochondrial carrier"/>
    <property type="match status" value="1"/>
</dbReference>
<evidence type="ECO:0000313" key="10">
    <source>
        <dbReference type="EMBL" id="CAK9002490.1"/>
    </source>
</evidence>
<evidence type="ECO:0000313" key="11">
    <source>
        <dbReference type="Proteomes" id="UP001642484"/>
    </source>
</evidence>
<feature type="repeat" description="Solcar" evidence="8">
    <location>
        <begin position="95"/>
        <end position="178"/>
    </location>
</feature>
<accession>A0ABP0IIQ2</accession>
<evidence type="ECO:0000256" key="4">
    <source>
        <dbReference type="ARBA" id="ARBA00022692"/>
    </source>
</evidence>
<gene>
    <name evidence="10" type="ORF">CCMP2556_LOCUS6875</name>
</gene>
<protein>
    <submittedName>
        <fullName evidence="10">Uncharacterized protein</fullName>
    </submittedName>
</protein>
<dbReference type="Gene3D" id="1.50.40.10">
    <property type="entry name" value="Mitochondrial carrier domain"/>
    <property type="match status" value="1"/>
</dbReference>
<evidence type="ECO:0000256" key="7">
    <source>
        <dbReference type="ARBA" id="ARBA00023136"/>
    </source>
</evidence>
<reference evidence="10 11" key="1">
    <citation type="submission" date="2024-02" db="EMBL/GenBank/DDBJ databases">
        <authorList>
            <person name="Chen Y."/>
            <person name="Shah S."/>
            <person name="Dougan E. K."/>
            <person name="Thang M."/>
            <person name="Chan C."/>
        </authorList>
    </citation>
    <scope>NUCLEOTIDE SEQUENCE [LARGE SCALE GENOMIC DNA]</scope>
</reference>
<evidence type="ECO:0000256" key="5">
    <source>
        <dbReference type="ARBA" id="ARBA00022737"/>
    </source>
</evidence>
<evidence type="ECO:0000256" key="6">
    <source>
        <dbReference type="ARBA" id="ARBA00022989"/>
    </source>
</evidence>
<feature type="repeat" description="Solcar" evidence="8">
    <location>
        <begin position="8"/>
        <end position="89"/>
    </location>
</feature>
<keyword evidence="3 9" id="KW-0813">Transport</keyword>
<dbReference type="Pfam" id="PF00153">
    <property type="entry name" value="Mito_carr"/>
    <property type="match status" value="3"/>
</dbReference>
<comment type="caution">
    <text evidence="10">The sequence shown here is derived from an EMBL/GenBank/DDBJ whole genome shotgun (WGS) entry which is preliminary data.</text>
</comment>
<dbReference type="PANTHER" id="PTHR45618">
    <property type="entry name" value="MITOCHONDRIAL DICARBOXYLATE CARRIER-RELATED"/>
    <property type="match status" value="1"/>
</dbReference>
<evidence type="ECO:0000256" key="2">
    <source>
        <dbReference type="ARBA" id="ARBA00006375"/>
    </source>
</evidence>
<evidence type="ECO:0000256" key="1">
    <source>
        <dbReference type="ARBA" id="ARBA00004141"/>
    </source>
</evidence>
<dbReference type="Proteomes" id="UP001642484">
    <property type="component" value="Unassembled WGS sequence"/>
</dbReference>
<evidence type="ECO:0000256" key="8">
    <source>
        <dbReference type="PROSITE-ProRule" id="PRU00282"/>
    </source>
</evidence>
<dbReference type="EMBL" id="CAXAMN010003014">
    <property type="protein sequence ID" value="CAK9002490.1"/>
    <property type="molecule type" value="Genomic_DNA"/>
</dbReference>